<evidence type="ECO:0000256" key="1">
    <source>
        <dbReference type="ARBA" id="ARBA00022536"/>
    </source>
</evidence>
<dbReference type="InterPro" id="IPR000742">
    <property type="entry name" value="EGF"/>
</dbReference>
<dbReference type="PROSITE" id="PS00022">
    <property type="entry name" value="EGF_1"/>
    <property type="match status" value="1"/>
</dbReference>
<keyword evidence="5" id="KW-1133">Transmembrane helix</keyword>
<keyword evidence="2 3" id="KW-1015">Disulfide bond</keyword>
<dbReference type="GO" id="GO:0005615">
    <property type="term" value="C:extracellular space"/>
    <property type="evidence" value="ECO:0007669"/>
    <property type="project" value="TreeGrafter"/>
</dbReference>
<feature type="disulfide bond" evidence="3">
    <location>
        <begin position="86"/>
        <end position="95"/>
    </location>
</feature>
<dbReference type="Gene3D" id="2.10.25.10">
    <property type="entry name" value="Laminin"/>
    <property type="match status" value="1"/>
</dbReference>
<keyword evidence="5" id="KW-0812">Transmembrane</keyword>
<reference evidence="8" key="1">
    <citation type="submission" date="2021-05" db="EMBL/GenBank/DDBJ databases">
        <authorList>
            <person name="Tigano A."/>
        </authorList>
    </citation>
    <scope>NUCLEOTIDE SEQUENCE</scope>
</reference>
<feature type="signal peptide" evidence="6">
    <location>
        <begin position="1"/>
        <end position="23"/>
    </location>
</feature>
<comment type="caution">
    <text evidence="8">The sequence shown here is derived from an EMBL/GenBank/DDBJ whole genome shotgun (WGS) entry which is preliminary data.</text>
</comment>
<organism evidence="8 9">
    <name type="scientific">Menidia menidia</name>
    <name type="common">Atlantic silverside</name>
    <dbReference type="NCBI Taxonomy" id="238744"/>
    <lineage>
        <taxon>Eukaryota</taxon>
        <taxon>Metazoa</taxon>
        <taxon>Chordata</taxon>
        <taxon>Craniata</taxon>
        <taxon>Vertebrata</taxon>
        <taxon>Euteleostomi</taxon>
        <taxon>Actinopterygii</taxon>
        <taxon>Neopterygii</taxon>
        <taxon>Teleostei</taxon>
        <taxon>Neoteleostei</taxon>
        <taxon>Acanthomorphata</taxon>
        <taxon>Ovalentaria</taxon>
        <taxon>Atherinomorphae</taxon>
        <taxon>Atheriniformes</taxon>
        <taxon>Atherinopsidae</taxon>
        <taxon>Menidiinae</taxon>
        <taxon>Menidia</taxon>
    </lineage>
</organism>
<dbReference type="Proteomes" id="UP000677803">
    <property type="component" value="Unassembled WGS sequence"/>
</dbReference>
<feature type="compositionally biased region" description="Low complexity" evidence="4">
    <location>
        <begin position="162"/>
        <end position="179"/>
    </location>
</feature>
<gene>
    <name evidence="8" type="ORF">MMEN_LOCUS4543</name>
</gene>
<feature type="transmembrane region" description="Helical" evidence="5">
    <location>
        <begin position="110"/>
        <end position="132"/>
    </location>
</feature>
<evidence type="ECO:0000256" key="3">
    <source>
        <dbReference type="PROSITE-ProRule" id="PRU00076"/>
    </source>
</evidence>
<name>A0A8S4AN32_9TELE</name>
<dbReference type="PRINTS" id="PR00009">
    <property type="entry name" value="EGFTGF"/>
</dbReference>
<dbReference type="GO" id="GO:0008083">
    <property type="term" value="F:growth factor activity"/>
    <property type="evidence" value="ECO:0007669"/>
    <property type="project" value="TreeGrafter"/>
</dbReference>
<dbReference type="PANTHER" id="PTHR10740:SF3">
    <property type="entry name" value="PROBETACELLULIN"/>
    <property type="match status" value="1"/>
</dbReference>
<dbReference type="GO" id="GO:0045840">
    <property type="term" value="P:positive regulation of mitotic nuclear division"/>
    <property type="evidence" value="ECO:0007669"/>
    <property type="project" value="TreeGrafter"/>
</dbReference>
<keyword evidence="5" id="KW-0472">Membrane</keyword>
<dbReference type="GO" id="GO:0007173">
    <property type="term" value="P:epidermal growth factor receptor signaling pathway"/>
    <property type="evidence" value="ECO:0007669"/>
    <property type="project" value="TreeGrafter"/>
</dbReference>
<feature type="region of interest" description="Disordered" evidence="4">
    <location>
        <begin position="147"/>
        <end position="179"/>
    </location>
</feature>
<sequence length="179" mass="20331">MANVLRLYTGILTALALCKYCRAEWNSTESANRTVSLCRLHGNHNNCTETGQWHGHFSTCPKELSYYCVHGECRYIKEQKAPSCRCQSGYIGSRCEYVDLDWQIGERRQIIIGCVIAGLVLLMVLIVFICMCPHRRCKLIWRRGRRREKPGNGTEKLSMMDTGTSVSAETTETTNTNSV</sequence>
<dbReference type="SUPFAM" id="SSF57196">
    <property type="entry name" value="EGF/Laminin"/>
    <property type="match status" value="1"/>
</dbReference>
<dbReference type="AlphaFoldDB" id="A0A8S4AN32"/>
<feature type="domain" description="EGF-like" evidence="7">
    <location>
        <begin position="56"/>
        <end position="96"/>
    </location>
</feature>
<evidence type="ECO:0000256" key="6">
    <source>
        <dbReference type="SAM" id="SignalP"/>
    </source>
</evidence>
<dbReference type="GO" id="GO:0008284">
    <property type="term" value="P:positive regulation of cell population proliferation"/>
    <property type="evidence" value="ECO:0007669"/>
    <property type="project" value="TreeGrafter"/>
</dbReference>
<comment type="caution">
    <text evidence="3">Lacks conserved residue(s) required for the propagation of feature annotation.</text>
</comment>
<evidence type="ECO:0000256" key="2">
    <source>
        <dbReference type="ARBA" id="ARBA00023157"/>
    </source>
</evidence>
<keyword evidence="1 3" id="KW-0245">EGF-like domain</keyword>
<accession>A0A8S4AN32</accession>
<evidence type="ECO:0000259" key="7">
    <source>
        <dbReference type="PROSITE" id="PS50026"/>
    </source>
</evidence>
<dbReference type="GO" id="GO:0005154">
    <property type="term" value="F:epidermal growth factor receptor binding"/>
    <property type="evidence" value="ECO:0007669"/>
    <property type="project" value="TreeGrafter"/>
</dbReference>
<keyword evidence="6" id="KW-0732">Signal</keyword>
<dbReference type="PANTHER" id="PTHR10740">
    <property type="entry name" value="TRANSFORMING GROWTH FACTOR ALPHA"/>
    <property type="match status" value="1"/>
</dbReference>
<evidence type="ECO:0000313" key="8">
    <source>
        <dbReference type="EMBL" id="CAG5867762.1"/>
    </source>
</evidence>
<protein>
    <submittedName>
        <fullName evidence="8">(Atlantic silverside) hypothetical protein</fullName>
    </submittedName>
</protein>
<feature type="chain" id="PRO_5035813110" evidence="6">
    <location>
        <begin position="24"/>
        <end position="179"/>
    </location>
</feature>
<evidence type="ECO:0000256" key="4">
    <source>
        <dbReference type="SAM" id="MobiDB-lite"/>
    </source>
</evidence>
<evidence type="ECO:0000313" key="9">
    <source>
        <dbReference type="Proteomes" id="UP000677803"/>
    </source>
</evidence>
<proteinExistence type="predicted"/>
<dbReference type="OrthoDB" id="6233064at2759"/>
<evidence type="ECO:0000256" key="5">
    <source>
        <dbReference type="SAM" id="Phobius"/>
    </source>
</evidence>
<dbReference type="PROSITE" id="PS01186">
    <property type="entry name" value="EGF_2"/>
    <property type="match status" value="1"/>
</dbReference>
<keyword evidence="9" id="KW-1185">Reference proteome</keyword>
<dbReference type="PROSITE" id="PS50026">
    <property type="entry name" value="EGF_3"/>
    <property type="match status" value="1"/>
</dbReference>
<dbReference type="EMBL" id="CAJRST010003335">
    <property type="protein sequence ID" value="CAG5867762.1"/>
    <property type="molecule type" value="Genomic_DNA"/>
</dbReference>